<evidence type="ECO:0000313" key="2">
    <source>
        <dbReference type="EMBL" id="KAK7938671.1"/>
    </source>
</evidence>
<feature type="compositionally biased region" description="Basic and acidic residues" evidence="1">
    <location>
        <begin position="8"/>
        <end position="30"/>
    </location>
</feature>
<organism evidence="2 3">
    <name type="scientific">Mugilogobius chulae</name>
    <name type="common">yellowstripe goby</name>
    <dbReference type="NCBI Taxonomy" id="88201"/>
    <lineage>
        <taxon>Eukaryota</taxon>
        <taxon>Metazoa</taxon>
        <taxon>Chordata</taxon>
        <taxon>Craniata</taxon>
        <taxon>Vertebrata</taxon>
        <taxon>Euteleostomi</taxon>
        <taxon>Actinopterygii</taxon>
        <taxon>Neopterygii</taxon>
        <taxon>Teleostei</taxon>
        <taxon>Neoteleostei</taxon>
        <taxon>Acanthomorphata</taxon>
        <taxon>Gobiaria</taxon>
        <taxon>Gobiiformes</taxon>
        <taxon>Gobioidei</taxon>
        <taxon>Gobiidae</taxon>
        <taxon>Gobionellinae</taxon>
        <taxon>Mugilogobius</taxon>
    </lineage>
</organism>
<dbReference type="AlphaFoldDB" id="A0AAW0PYC6"/>
<evidence type="ECO:0000256" key="1">
    <source>
        <dbReference type="SAM" id="MobiDB-lite"/>
    </source>
</evidence>
<name>A0AAW0PYC6_9GOBI</name>
<dbReference type="Proteomes" id="UP001460270">
    <property type="component" value="Unassembled WGS sequence"/>
</dbReference>
<proteinExistence type="predicted"/>
<reference evidence="3" key="1">
    <citation type="submission" date="2024-04" db="EMBL/GenBank/DDBJ databases">
        <title>Salinicola lusitanus LLJ914,a marine bacterium isolated from the Okinawa Trough.</title>
        <authorList>
            <person name="Li J."/>
        </authorList>
    </citation>
    <scope>NUCLEOTIDE SEQUENCE [LARGE SCALE GENOMIC DNA]</scope>
</reference>
<evidence type="ECO:0000313" key="3">
    <source>
        <dbReference type="Proteomes" id="UP001460270"/>
    </source>
</evidence>
<feature type="compositionally biased region" description="Basic and acidic residues" evidence="1">
    <location>
        <begin position="51"/>
        <end position="107"/>
    </location>
</feature>
<keyword evidence="3" id="KW-1185">Reference proteome</keyword>
<gene>
    <name evidence="2" type="ORF">WMY93_001997</name>
</gene>
<accession>A0AAW0PYC6</accession>
<sequence>MSEPSEPEQTRRIYGEEEKRVSRDRERGEQPARYQRYIEDDPSSQQQGHGESTERRKQKRERETRERERGERERERRQTRKREEREQREERKRESAERRERVRDKKVNVMSETSRTRPEHRSFSEERGSAKTTD</sequence>
<comment type="caution">
    <text evidence="2">The sequence shown here is derived from an EMBL/GenBank/DDBJ whole genome shotgun (WGS) entry which is preliminary data.</text>
</comment>
<protein>
    <submittedName>
        <fullName evidence="2">Uncharacterized protein</fullName>
    </submittedName>
</protein>
<feature type="region of interest" description="Disordered" evidence="1">
    <location>
        <begin position="1"/>
        <end position="134"/>
    </location>
</feature>
<dbReference type="EMBL" id="JBBPFD010000002">
    <property type="protein sequence ID" value="KAK7938671.1"/>
    <property type="molecule type" value="Genomic_DNA"/>
</dbReference>
<feature type="compositionally biased region" description="Basic and acidic residues" evidence="1">
    <location>
        <begin position="114"/>
        <end position="134"/>
    </location>
</feature>